<comment type="caution">
    <text evidence="6">The sequence shown here is derived from an EMBL/GenBank/DDBJ whole genome shotgun (WGS) entry which is preliminary data.</text>
</comment>
<dbReference type="Gene3D" id="3.40.50.720">
    <property type="entry name" value="NAD(P)-binding Rossmann-like Domain"/>
    <property type="match status" value="1"/>
</dbReference>
<sequence>MIDVFAPISAAADLSVPAGHRLPIAVVGAGAIVDVAHLPAYRQAGLEVTGLYDLDAGRAAEVAQRHGLPRTYASLDELLADERAAVVDIAVAPGAQPGIARAALEAGKHLLCQKPFAPDVATGAEIVELAAARGLKVAVNQQLRFDEGIAAARAMVRAGWIGEPTAMTFTVNILTDWSAWDWLVTTDRLEIVYHSIHYLDAIRSILGDPELVFCTGSRTPGQAAKGETRTMSTLVYPGDVRALVHVTHENRTGDQEASFRIDGTEGAIKGTLGLLYDYPHGRPDTLAVSSRALPTDGWLPYPVTTRWLPDAVAGPMGSLLAAIADGGEPETSGADNLGTLRLLDALYRSMDSGQSVRPGAMDSGQSVRPGARA</sequence>
<name>A0ABP6ZVZ7_9ACTN</name>
<dbReference type="Pfam" id="PF01408">
    <property type="entry name" value="GFO_IDH_MocA"/>
    <property type="match status" value="1"/>
</dbReference>
<evidence type="ECO:0000256" key="1">
    <source>
        <dbReference type="ARBA" id="ARBA00010928"/>
    </source>
</evidence>
<protein>
    <submittedName>
        <fullName evidence="6">Gfo/Idh/MocA family oxidoreductase</fullName>
    </submittedName>
</protein>
<dbReference type="RefSeq" id="WP_345579077.1">
    <property type="nucleotide sequence ID" value="NZ_BAABDQ010000063.1"/>
</dbReference>
<dbReference type="Pfam" id="PF22725">
    <property type="entry name" value="GFO_IDH_MocA_C3"/>
    <property type="match status" value="1"/>
</dbReference>
<dbReference type="PANTHER" id="PTHR43708:SF5">
    <property type="entry name" value="CONSERVED EXPRESSED OXIDOREDUCTASE (EUROFUNG)-RELATED"/>
    <property type="match status" value="1"/>
</dbReference>
<evidence type="ECO:0000313" key="7">
    <source>
        <dbReference type="Proteomes" id="UP001500630"/>
    </source>
</evidence>
<feature type="region of interest" description="Disordered" evidence="3">
    <location>
        <begin position="352"/>
        <end position="373"/>
    </location>
</feature>
<dbReference type="PANTHER" id="PTHR43708">
    <property type="entry name" value="CONSERVED EXPRESSED OXIDOREDUCTASE (EUROFUNG)"/>
    <property type="match status" value="1"/>
</dbReference>
<dbReference type="EMBL" id="BAABDQ010000063">
    <property type="protein sequence ID" value="GAA3620857.1"/>
    <property type="molecule type" value="Genomic_DNA"/>
</dbReference>
<dbReference type="InterPro" id="IPR051317">
    <property type="entry name" value="Gfo/Idh/MocA_oxidoreduct"/>
</dbReference>
<dbReference type="InterPro" id="IPR055170">
    <property type="entry name" value="GFO_IDH_MocA-like_dom"/>
</dbReference>
<evidence type="ECO:0000259" key="5">
    <source>
        <dbReference type="Pfam" id="PF22725"/>
    </source>
</evidence>
<dbReference type="SUPFAM" id="SSF51735">
    <property type="entry name" value="NAD(P)-binding Rossmann-fold domains"/>
    <property type="match status" value="1"/>
</dbReference>
<keyword evidence="7" id="KW-1185">Reference proteome</keyword>
<evidence type="ECO:0000256" key="3">
    <source>
        <dbReference type="SAM" id="MobiDB-lite"/>
    </source>
</evidence>
<feature type="domain" description="GFO/IDH/MocA-like oxidoreductase" evidence="5">
    <location>
        <begin position="150"/>
        <end position="268"/>
    </location>
</feature>
<proteinExistence type="inferred from homology"/>
<evidence type="ECO:0000259" key="4">
    <source>
        <dbReference type="Pfam" id="PF01408"/>
    </source>
</evidence>
<dbReference type="SUPFAM" id="SSF55347">
    <property type="entry name" value="Glyceraldehyde-3-phosphate dehydrogenase-like, C-terminal domain"/>
    <property type="match status" value="1"/>
</dbReference>
<dbReference type="InterPro" id="IPR036291">
    <property type="entry name" value="NAD(P)-bd_dom_sf"/>
</dbReference>
<gene>
    <name evidence="6" type="ORF">GCM10022419_128130</name>
</gene>
<evidence type="ECO:0000256" key="2">
    <source>
        <dbReference type="ARBA" id="ARBA00023002"/>
    </source>
</evidence>
<accession>A0ABP6ZVZ7</accession>
<keyword evidence="2" id="KW-0560">Oxidoreductase</keyword>
<dbReference type="Proteomes" id="UP001500630">
    <property type="component" value="Unassembled WGS sequence"/>
</dbReference>
<dbReference type="InterPro" id="IPR000683">
    <property type="entry name" value="Gfo/Idh/MocA-like_OxRdtase_N"/>
</dbReference>
<reference evidence="7" key="1">
    <citation type="journal article" date="2019" name="Int. J. Syst. Evol. Microbiol.">
        <title>The Global Catalogue of Microorganisms (GCM) 10K type strain sequencing project: providing services to taxonomists for standard genome sequencing and annotation.</title>
        <authorList>
            <consortium name="The Broad Institute Genomics Platform"/>
            <consortium name="The Broad Institute Genome Sequencing Center for Infectious Disease"/>
            <person name="Wu L."/>
            <person name="Ma J."/>
        </authorList>
    </citation>
    <scope>NUCLEOTIDE SEQUENCE [LARGE SCALE GENOMIC DNA]</scope>
    <source>
        <strain evidence="7">JCM 17326</strain>
    </source>
</reference>
<evidence type="ECO:0000313" key="6">
    <source>
        <dbReference type="EMBL" id="GAA3620857.1"/>
    </source>
</evidence>
<organism evidence="6 7">
    <name type="scientific">Nonomuraea rosea</name>
    <dbReference type="NCBI Taxonomy" id="638574"/>
    <lineage>
        <taxon>Bacteria</taxon>
        <taxon>Bacillati</taxon>
        <taxon>Actinomycetota</taxon>
        <taxon>Actinomycetes</taxon>
        <taxon>Streptosporangiales</taxon>
        <taxon>Streptosporangiaceae</taxon>
        <taxon>Nonomuraea</taxon>
    </lineage>
</organism>
<comment type="similarity">
    <text evidence="1">Belongs to the Gfo/Idh/MocA family.</text>
</comment>
<feature type="domain" description="Gfo/Idh/MocA-like oxidoreductase N-terminal" evidence="4">
    <location>
        <begin position="24"/>
        <end position="140"/>
    </location>
</feature>
<dbReference type="Gene3D" id="3.30.360.10">
    <property type="entry name" value="Dihydrodipicolinate Reductase, domain 2"/>
    <property type="match status" value="1"/>
</dbReference>